<reference evidence="2" key="1">
    <citation type="submission" date="2009-09" db="EMBL/GenBank/DDBJ databases">
        <title>The complete chromosome of Sebaldella termitidis ATCC 33386.</title>
        <authorList>
            <consortium name="US DOE Joint Genome Institute (JGI-PGF)"/>
            <person name="Lucas S."/>
            <person name="Copeland A."/>
            <person name="Lapidus A."/>
            <person name="Glavina del Rio T."/>
            <person name="Dalin E."/>
            <person name="Tice H."/>
            <person name="Bruce D."/>
            <person name="Goodwin L."/>
            <person name="Pitluck S."/>
            <person name="Kyrpides N."/>
            <person name="Mavromatis K."/>
            <person name="Ivanova N."/>
            <person name="Mikhailova N."/>
            <person name="Sims D."/>
            <person name="Meincke L."/>
            <person name="Brettin T."/>
            <person name="Detter J.C."/>
            <person name="Han C."/>
            <person name="Larimer F."/>
            <person name="Land M."/>
            <person name="Hauser L."/>
            <person name="Markowitz V."/>
            <person name="Cheng J.F."/>
            <person name="Hugenholtz P."/>
            <person name="Woyke T."/>
            <person name="Wu D."/>
            <person name="Eisen J.A."/>
        </authorList>
    </citation>
    <scope>NUCLEOTIDE SEQUENCE [LARGE SCALE GENOMIC DNA]</scope>
    <source>
        <strain evidence="2">ATCC 33386 / NCTC 11300</strain>
    </source>
</reference>
<dbReference type="KEGG" id="str:Sterm_0410"/>
<name>D1AM24_SEBTE</name>
<dbReference type="RefSeq" id="WP_012859891.1">
    <property type="nucleotide sequence ID" value="NC_013517.1"/>
</dbReference>
<keyword evidence="2" id="KW-1185">Reference proteome</keyword>
<gene>
    <name evidence="1" type="ordered locus">Sterm_0410</name>
</gene>
<reference evidence="1 2" key="2">
    <citation type="journal article" date="2010" name="Stand. Genomic Sci.">
        <title>Complete genome sequence of Sebaldella termitidis type strain (NCTC 11300).</title>
        <authorList>
            <person name="Harmon-Smith M."/>
            <person name="Celia L."/>
            <person name="Chertkov O."/>
            <person name="Lapidus A."/>
            <person name="Copeland A."/>
            <person name="Glavina Del Rio T."/>
            <person name="Nolan M."/>
            <person name="Lucas S."/>
            <person name="Tice H."/>
            <person name="Cheng J.F."/>
            <person name="Han C."/>
            <person name="Detter J.C."/>
            <person name="Bruce D."/>
            <person name="Goodwin L."/>
            <person name="Pitluck S."/>
            <person name="Pati A."/>
            <person name="Liolios K."/>
            <person name="Ivanova N."/>
            <person name="Mavromatis K."/>
            <person name="Mikhailova N."/>
            <person name="Chen A."/>
            <person name="Palaniappan K."/>
            <person name="Land M."/>
            <person name="Hauser L."/>
            <person name="Chang Y.J."/>
            <person name="Jeffries C.D."/>
            <person name="Brettin T."/>
            <person name="Goker M."/>
            <person name="Beck B."/>
            <person name="Bristow J."/>
            <person name="Eisen J.A."/>
            <person name="Markowitz V."/>
            <person name="Hugenholtz P."/>
            <person name="Kyrpides N.C."/>
            <person name="Klenk H.P."/>
            <person name="Chen F."/>
        </authorList>
    </citation>
    <scope>NUCLEOTIDE SEQUENCE [LARGE SCALE GENOMIC DNA]</scope>
    <source>
        <strain evidence="2">ATCC 33386 / NCTC 11300</strain>
    </source>
</reference>
<evidence type="ECO:0000313" key="2">
    <source>
        <dbReference type="Proteomes" id="UP000000845"/>
    </source>
</evidence>
<accession>D1AM24</accession>
<dbReference type="AlphaFoldDB" id="D1AM24"/>
<evidence type="ECO:0000313" key="1">
    <source>
        <dbReference type="EMBL" id="ACZ07292.1"/>
    </source>
</evidence>
<dbReference type="EMBL" id="CP001739">
    <property type="protein sequence ID" value="ACZ07292.1"/>
    <property type="molecule type" value="Genomic_DNA"/>
</dbReference>
<sequence length="131" mass="15588">MIEVDDEYYKGFEGEIEIDFVYRRDGEVVKRMEIWFGYFLNLITGMVPENEEPTGILYDLLIGEDWEEEPWKILDIQQTIEQFCGYNECNFNVTEKPSKGILLKLPKVLEKILNFLKEVKKNDGEVYIEYL</sequence>
<dbReference type="HOGENOM" id="CLU_158665_0_0_0"/>
<dbReference type="Proteomes" id="UP000000845">
    <property type="component" value="Chromosome"/>
</dbReference>
<proteinExistence type="predicted"/>
<protein>
    <submittedName>
        <fullName evidence="1">Uncharacterized protein</fullName>
    </submittedName>
</protein>
<organism evidence="1 2">
    <name type="scientific">Sebaldella termitidis (strain ATCC 33386 / NCTC 11300)</name>
    <dbReference type="NCBI Taxonomy" id="526218"/>
    <lineage>
        <taxon>Bacteria</taxon>
        <taxon>Fusobacteriati</taxon>
        <taxon>Fusobacteriota</taxon>
        <taxon>Fusobacteriia</taxon>
        <taxon>Fusobacteriales</taxon>
        <taxon>Leptotrichiaceae</taxon>
        <taxon>Sebaldella</taxon>
    </lineage>
</organism>
<dbReference type="STRING" id="526218.Sterm_0410"/>